<dbReference type="CDD" id="cd14342">
    <property type="entry name" value="UBA_TAP-C"/>
    <property type="match status" value="1"/>
</dbReference>
<evidence type="ECO:0008006" key="12">
    <source>
        <dbReference type="Google" id="ProtNLM"/>
    </source>
</evidence>
<dbReference type="Proteomes" id="UP000030764">
    <property type="component" value="Unassembled WGS sequence"/>
</dbReference>
<dbReference type="InterPro" id="IPR030217">
    <property type="entry name" value="NXF_fam"/>
</dbReference>
<keyword evidence="3" id="KW-0813">Transport</keyword>
<dbReference type="InterPro" id="IPR032710">
    <property type="entry name" value="NTF2-like_dom_sf"/>
</dbReference>
<evidence type="ECO:0000256" key="1">
    <source>
        <dbReference type="ARBA" id="ARBA00004123"/>
    </source>
</evidence>
<dbReference type="InterPro" id="IPR002075">
    <property type="entry name" value="NTF2_dom"/>
</dbReference>
<gene>
    <name evidence="10" type="ORF">M513_08389</name>
</gene>
<dbReference type="PROSITE" id="PS51281">
    <property type="entry name" value="TAP_C"/>
    <property type="match status" value="1"/>
</dbReference>
<keyword evidence="7" id="KW-0539">Nucleus</keyword>
<evidence type="ECO:0000256" key="6">
    <source>
        <dbReference type="ARBA" id="ARBA00022816"/>
    </source>
</evidence>
<proteinExistence type="inferred from homology"/>
<dbReference type="InterPro" id="IPR009060">
    <property type="entry name" value="UBA-like_sf"/>
</dbReference>
<dbReference type="Gene3D" id="3.80.10.10">
    <property type="entry name" value="Ribonuclease Inhibitor"/>
    <property type="match status" value="1"/>
</dbReference>
<feature type="domain" description="NTF2" evidence="8">
    <location>
        <begin position="351"/>
        <end position="522"/>
    </location>
</feature>
<organism evidence="10 11">
    <name type="scientific">Trichuris suis</name>
    <name type="common">pig whipworm</name>
    <dbReference type="NCBI Taxonomy" id="68888"/>
    <lineage>
        <taxon>Eukaryota</taxon>
        <taxon>Metazoa</taxon>
        <taxon>Ecdysozoa</taxon>
        <taxon>Nematoda</taxon>
        <taxon>Enoplea</taxon>
        <taxon>Dorylaimia</taxon>
        <taxon>Trichinellida</taxon>
        <taxon>Trichuridae</taxon>
        <taxon>Trichuris</taxon>
    </lineage>
</organism>
<dbReference type="Pfam" id="PF03943">
    <property type="entry name" value="TAP_C"/>
    <property type="match status" value="1"/>
</dbReference>
<keyword evidence="11" id="KW-1185">Reference proteome</keyword>
<dbReference type="PROSITE" id="PS50177">
    <property type="entry name" value="NTF2_DOMAIN"/>
    <property type="match status" value="1"/>
</dbReference>
<dbReference type="InterPro" id="IPR005637">
    <property type="entry name" value="TAP_C_dom"/>
</dbReference>
<dbReference type="InterPro" id="IPR057125">
    <property type="entry name" value="NXF1/2/3/5-like_LRR"/>
</dbReference>
<dbReference type="SUPFAM" id="SSF46934">
    <property type="entry name" value="UBA-like"/>
    <property type="match status" value="1"/>
</dbReference>
<evidence type="ECO:0000259" key="9">
    <source>
        <dbReference type="PROSITE" id="PS51281"/>
    </source>
</evidence>
<dbReference type="SMART" id="SM00804">
    <property type="entry name" value="TAP_C"/>
    <property type="match status" value="1"/>
</dbReference>
<comment type="similarity">
    <text evidence="2">Belongs to the NXF family.</text>
</comment>
<protein>
    <recommendedName>
        <fullName evidence="12">TAP protein</fullName>
    </recommendedName>
</protein>
<evidence type="ECO:0000259" key="8">
    <source>
        <dbReference type="PROSITE" id="PS50177"/>
    </source>
</evidence>
<evidence type="ECO:0000256" key="2">
    <source>
        <dbReference type="ARBA" id="ARBA00009285"/>
    </source>
</evidence>
<dbReference type="PANTHER" id="PTHR10662:SF22">
    <property type="entry name" value="NUCLEAR RNA EXPORT FACTOR 1"/>
    <property type="match status" value="1"/>
</dbReference>
<dbReference type="EMBL" id="KL363249">
    <property type="protein sequence ID" value="KFD50733.1"/>
    <property type="molecule type" value="Genomic_DNA"/>
</dbReference>
<accession>A0A085M0I7</accession>
<evidence type="ECO:0000256" key="7">
    <source>
        <dbReference type="ARBA" id="ARBA00023242"/>
    </source>
</evidence>
<comment type="subcellular location">
    <subcellularLocation>
        <location evidence="1">Nucleus</location>
    </subcellularLocation>
</comment>
<keyword evidence="6" id="KW-0509">mRNA transport</keyword>
<evidence type="ECO:0000256" key="5">
    <source>
        <dbReference type="ARBA" id="ARBA00022737"/>
    </source>
</evidence>
<evidence type="ECO:0000256" key="3">
    <source>
        <dbReference type="ARBA" id="ARBA00022448"/>
    </source>
</evidence>
<name>A0A085M0I7_9BILA</name>
<dbReference type="GO" id="GO:0016973">
    <property type="term" value="P:poly(A)+ mRNA export from nucleus"/>
    <property type="evidence" value="ECO:0007669"/>
    <property type="project" value="TreeGrafter"/>
</dbReference>
<dbReference type="GO" id="GO:0003723">
    <property type="term" value="F:RNA binding"/>
    <property type="evidence" value="ECO:0007669"/>
    <property type="project" value="TreeGrafter"/>
</dbReference>
<evidence type="ECO:0000313" key="11">
    <source>
        <dbReference type="Proteomes" id="UP000030764"/>
    </source>
</evidence>
<dbReference type="Gene3D" id="1.10.8.10">
    <property type="entry name" value="DNA helicase RuvA subunit, C-terminal domain"/>
    <property type="match status" value="1"/>
</dbReference>
<dbReference type="FunFam" id="1.10.8.10:FF:000018">
    <property type="entry name" value="Nuclear RNA export factor 1"/>
    <property type="match status" value="1"/>
</dbReference>
<dbReference type="InterPro" id="IPR018222">
    <property type="entry name" value="Nuclear_transport_factor_2_euk"/>
</dbReference>
<evidence type="ECO:0000313" key="10">
    <source>
        <dbReference type="EMBL" id="KFD50733.1"/>
    </source>
</evidence>
<keyword evidence="5" id="KW-0677">Repeat</keyword>
<reference evidence="10 11" key="1">
    <citation type="journal article" date="2014" name="Nat. Genet.">
        <title>Genome and transcriptome of the porcine whipworm Trichuris suis.</title>
        <authorList>
            <person name="Jex A.R."/>
            <person name="Nejsum P."/>
            <person name="Schwarz E.M."/>
            <person name="Hu L."/>
            <person name="Young N.D."/>
            <person name="Hall R.S."/>
            <person name="Korhonen P.K."/>
            <person name="Liao S."/>
            <person name="Thamsborg S."/>
            <person name="Xia J."/>
            <person name="Xu P."/>
            <person name="Wang S."/>
            <person name="Scheerlinck J.P."/>
            <person name="Hofmann A."/>
            <person name="Sternberg P.W."/>
            <person name="Wang J."/>
            <person name="Gasser R.B."/>
        </authorList>
    </citation>
    <scope>NUCLEOTIDE SEQUENCE [LARGE SCALE GENOMIC DNA]</scope>
    <source>
        <strain evidence="10">DCEP-RM93M</strain>
    </source>
</reference>
<dbReference type="SUPFAM" id="SSF52058">
    <property type="entry name" value="L domain-like"/>
    <property type="match status" value="1"/>
</dbReference>
<dbReference type="InterPro" id="IPR032675">
    <property type="entry name" value="LRR_dom_sf"/>
</dbReference>
<dbReference type="AlphaFoldDB" id="A0A085M0I7"/>
<dbReference type="Gene3D" id="3.10.450.50">
    <property type="match status" value="1"/>
</dbReference>
<evidence type="ECO:0000256" key="4">
    <source>
        <dbReference type="ARBA" id="ARBA00022614"/>
    </source>
</evidence>
<dbReference type="SUPFAM" id="SSF54427">
    <property type="entry name" value="NTF2-like"/>
    <property type="match status" value="1"/>
</dbReference>
<feature type="domain" description="TAP-C" evidence="9">
    <location>
        <begin position="576"/>
        <end position="629"/>
    </location>
</feature>
<keyword evidence="4" id="KW-0433">Leucine-rich repeat</keyword>
<dbReference type="Pfam" id="PF24048">
    <property type="entry name" value="LRR_NXF1-5"/>
    <property type="match status" value="1"/>
</dbReference>
<dbReference type="GO" id="GO:0005634">
    <property type="term" value="C:nucleus"/>
    <property type="evidence" value="ECO:0007669"/>
    <property type="project" value="UniProtKB-SubCell"/>
</dbReference>
<dbReference type="Pfam" id="PF22602">
    <property type="entry name" value="NXF_NTF2"/>
    <property type="match status" value="1"/>
</dbReference>
<sequence>MADYRQFAKNQGRFRGVGCFNPAALVRSVNDWREKRHAAISGRANRKGRNDWRRSTFRSRQTVEKDGTWCFLTVKPVTLNSAKHVLQSMKEVLGDVPFIPLFIKIGSNGVMSFYLKNKAAADVLAASSSSASAKAGKNLSIWKRISKPPFAPLDGAQCELMKSVLMKRYDSTCQRLNLSNFGEDESFIEYRVNFPINRAAVSLALADLLCQNPTTLVEIDLSCNGLRVLDHVANIMFCALSVTRLDLSGNMVTINNQHRRTWEAFQLEFSRVIIKRKSCYKFIQVETASLPTLGSYSCQLIEAFAFSRLLEIFPLLKILDGKEVSTETFLPQFGLLSMKGSYVVNEPIKIAIASFLQEYYSAFDGDKKNRVQLMKAYEVEQASSLAELLSIISLSLLTISLNTRANQKNSNICLNKRWKTLIRYNHELMNIESWQYRRDCLEFSGNMSITCFLKERIPEIKHELNSFLVDLAILEENIAVCSISGYFKDPLDTANSVKEFGRVLILEYRPGELIILNDMTYFCGTTVQAYSDQMACLEKLNIQYQQSGSIPSAEQLAQGPAAATPFSNNPNAQEAISKDTMIAEMAKITGMKPTWAAKCLEDNNWQFQLACDNFINLRDSGVIPPDAFS</sequence>
<dbReference type="PANTHER" id="PTHR10662">
    <property type="entry name" value="NUCLEAR RNA EXPORT FACTOR"/>
    <property type="match status" value="1"/>
</dbReference>